<organism evidence="1 2">
    <name type="scientific">Moniliophthora roreri</name>
    <name type="common">Frosty pod rot fungus</name>
    <name type="synonym">Monilia roreri</name>
    <dbReference type="NCBI Taxonomy" id="221103"/>
    <lineage>
        <taxon>Eukaryota</taxon>
        <taxon>Fungi</taxon>
        <taxon>Dikarya</taxon>
        <taxon>Basidiomycota</taxon>
        <taxon>Agaricomycotina</taxon>
        <taxon>Agaricomycetes</taxon>
        <taxon>Agaricomycetidae</taxon>
        <taxon>Agaricales</taxon>
        <taxon>Marasmiineae</taxon>
        <taxon>Marasmiaceae</taxon>
        <taxon>Moniliophthora</taxon>
    </lineage>
</organism>
<name>A0A0W0GBZ9_MONRR</name>
<evidence type="ECO:0000313" key="2">
    <source>
        <dbReference type="Proteomes" id="UP000054988"/>
    </source>
</evidence>
<dbReference type="SUPFAM" id="SSF52047">
    <property type="entry name" value="RNI-like"/>
    <property type="match status" value="1"/>
</dbReference>
<dbReference type="InterPro" id="IPR032675">
    <property type="entry name" value="LRR_dom_sf"/>
</dbReference>
<dbReference type="Proteomes" id="UP000054988">
    <property type="component" value="Unassembled WGS sequence"/>
</dbReference>
<sequence length="632" mass="71935">MEPNAMPEPFGDDSVHVGATVSRLGEDIDINLFASAVEAMRHVVTQAPCYELVFEFSLTKDVFAAYSSGITQAIECPHCGGNIASKRPHGFDHYTLGVVGRLHETNDPLGSEQEASIRQEIKRMDAAVRSCDSEISLLRARIQGIMSERKRLLHTRPNYDFVLHPIRRMPRELLLEIFHLCVQNEVETLLDMSPNDGRLFPGTLDTRRAPWTLAQVCRTWRSLALKDKKLWRNFVVTWGGSEMTRYQTSPNALASLLSLQMLRCRRARMHVTYLGDSHEAKDVLLQPLCAMGHNWSTASIRGDAAGLRQFNNYRGRFTNLENLDLHFNVDFDWGDDPNTLFTPFSEAPELRKLSLSGDLDAIRANADQFPWKQIEHFTHKVSADYLAFQSGRFLLIPKMKNLRICELDCVPPDGIASPRQNLHLEALHTLTLRKIPGSIESGPEQYLQWFRLPALVVLHFPSGFGCPSTLKAFLDRSECELQELTLIEHELDEREIEDLLRERRLQKLRTLNLGGYLTMFRQYMSEGVFSALTIIPNGIEGGNIVLPRLQCFTLHGYNRKRLSAALVDMIESRWSNPDIAQLPPGMRVDRLEHVELWNPFPDGSPRLQNYDPKAEALLRELCRQGLVVVCVE</sequence>
<proteinExistence type="predicted"/>
<evidence type="ECO:0000313" key="1">
    <source>
        <dbReference type="EMBL" id="KTB46059.1"/>
    </source>
</evidence>
<gene>
    <name evidence="1" type="ORF">WG66_1362</name>
</gene>
<dbReference type="Gene3D" id="1.20.1280.50">
    <property type="match status" value="1"/>
</dbReference>
<dbReference type="AlphaFoldDB" id="A0A0W0GBZ9"/>
<protein>
    <submittedName>
        <fullName evidence="1">Uncharacterized protein</fullName>
    </submittedName>
</protein>
<dbReference type="EMBL" id="LATX01000509">
    <property type="protein sequence ID" value="KTB46059.1"/>
    <property type="molecule type" value="Genomic_DNA"/>
</dbReference>
<reference evidence="1 2" key="1">
    <citation type="submission" date="2015-12" db="EMBL/GenBank/DDBJ databases">
        <title>Draft genome sequence of Moniliophthora roreri, the causal agent of frosty pod rot of cacao.</title>
        <authorList>
            <person name="Aime M.C."/>
            <person name="Diaz-Valderrama J.R."/>
            <person name="Kijpornyongpan T."/>
            <person name="Phillips-Mora W."/>
        </authorList>
    </citation>
    <scope>NUCLEOTIDE SEQUENCE [LARGE SCALE GENOMIC DNA]</scope>
    <source>
        <strain evidence="1 2">MCA 2952</strain>
    </source>
</reference>
<comment type="caution">
    <text evidence="1">The sequence shown here is derived from an EMBL/GenBank/DDBJ whole genome shotgun (WGS) entry which is preliminary data.</text>
</comment>
<accession>A0A0W0GBZ9</accession>
<dbReference type="Gene3D" id="3.80.10.10">
    <property type="entry name" value="Ribonuclease Inhibitor"/>
    <property type="match status" value="1"/>
</dbReference>